<dbReference type="Pfam" id="PF00673">
    <property type="entry name" value="Ribosomal_L5_C"/>
    <property type="match status" value="1"/>
</dbReference>
<feature type="domain" description="Large ribosomal subunit protein uL5 C-terminal" evidence="6">
    <location>
        <begin position="91"/>
        <end position="183"/>
    </location>
</feature>
<proteinExistence type="inferred from homology"/>
<evidence type="ECO:0000256" key="2">
    <source>
        <dbReference type="ARBA" id="ARBA00022980"/>
    </source>
</evidence>
<dbReference type="RefSeq" id="YP_006280988.1">
    <property type="nucleotide sequence ID" value="NC_017841.1"/>
</dbReference>
<name>D3IZY8_HELSJ</name>
<dbReference type="PANTHER" id="PTHR11994">
    <property type="entry name" value="60S RIBOSOMAL PROTEIN L11-RELATED"/>
    <property type="match status" value="1"/>
</dbReference>
<geneLocation type="mitochondrion" evidence="7"/>
<evidence type="ECO:0000256" key="4">
    <source>
        <dbReference type="RuleBase" id="RU003930"/>
    </source>
</evidence>
<dbReference type="InterPro" id="IPR031309">
    <property type="entry name" value="Ribosomal_uL5_C"/>
</dbReference>
<sequence length="187" mass="21347">MINDLLITNLTKSYYHNIVSHDFILKDNYTSIMELPSIDKIVCNTSSSYYCIDKKNILPALLALELITGQKSQLTTSHKAIAGFKIKKNEPIGCMVTLRKSNIYTFLDKCVFILLSAATKIQTNNDFFKINHNNLDFVINQPTKIPELQGNYELFHNIIIQINVHLKDLNKKTLILLSAFQMPIAKL</sequence>
<reference evidence="7" key="2">
    <citation type="journal article" date="2010" name="PLoS ONE">
        <title>The mitochondrial genome of the entomoparasitic green alga helicosporidium.</title>
        <authorList>
            <person name="Pombert J.F."/>
            <person name="Keeling P.J."/>
        </authorList>
    </citation>
    <scope>NUCLEOTIDE SEQUENCE</scope>
    <source>
        <strain evidence="7">ATCC 50920</strain>
    </source>
</reference>
<keyword evidence="7" id="KW-0496">Mitochondrion</keyword>
<keyword evidence="2 4" id="KW-0689">Ribosomal protein</keyword>
<feature type="domain" description="Large ribosomal subunit protein uL5 N-terminal" evidence="5">
    <location>
        <begin position="32"/>
        <end position="87"/>
    </location>
</feature>
<accession>D3IZY8</accession>
<comment type="similarity">
    <text evidence="1 4">Belongs to the universal ribosomal protein uL5 family.</text>
</comment>
<evidence type="ECO:0000256" key="1">
    <source>
        <dbReference type="ARBA" id="ARBA00008553"/>
    </source>
</evidence>
<dbReference type="GO" id="GO:0006412">
    <property type="term" value="P:translation"/>
    <property type="evidence" value="ECO:0007669"/>
    <property type="project" value="InterPro"/>
</dbReference>
<evidence type="ECO:0000259" key="6">
    <source>
        <dbReference type="Pfam" id="PF00673"/>
    </source>
</evidence>
<keyword evidence="3 4" id="KW-0687">Ribonucleoprotein</keyword>
<protein>
    <submittedName>
        <fullName evidence="7">Ribosomal protein L5</fullName>
    </submittedName>
</protein>
<dbReference type="SUPFAM" id="SSF55282">
    <property type="entry name" value="RL5-like"/>
    <property type="match status" value="1"/>
</dbReference>
<dbReference type="InterPro" id="IPR002132">
    <property type="entry name" value="Ribosomal_uL5"/>
</dbReference>
<dbReference type="GeneID" id="12486991"/>
<dbReference type="InterPro" id="IPR031310">
    <property type="entry name" value="Ribosomal_uL5_N"/>
</dbReference>
<evidence type="ECO:0000313" key="7">
    <source>
        <dbReference type="EMBL" id="ACT36215.1"/>
    </source>
</evidence>
<dbReference type="EMBL" id="GQ339576">
    <property type="protein sequence ID" value="ACT36215.1"/>
    <property type="molecule type" value="Genomic_DNA"/>
</dbReference>
<dbReference type="InterPro" id="IPR022803">
    <property type="entry name" value="Ribosomal_uL5_dom_sf"/>
</dbReference>
<dbReference type="Gene3D" id="3.30.1440.10">
    <property type="match status" value="1"/>
</dbReference>
<dbReference type="GO" id="GO:0003735">
    <property type="term" value="F:structural constituent of ribosome"/>
    <property type="evidence" value="ECO:0007669"/>
    <property type="project" value="InterPro"/>
</dbReference>
<evidence type="ECO:0000259" key="5">
    <source>
        <dbReference type="Pfam" id="PF00281"/>
    </source>
</evidence>
<gene>
    <name evidence="7" type="primary">rpl5</name>
</gene>
<evidence type="ECO:0000256" key="3">
    <source>
        <dbReference type="ARBA" id="ARBA00023274"/>
    </source>
</evidence>
<dbReference type="PIRSF" id="PIRSF002161">
    <property type="entry name" value="Ribosomal_L5"/>
    <property type="match status" value="1"/>
</dbReference>
<dbReference type="GO" id="GO:0005840">
    <property type="term" value="C:ribosome"/>
    <property type="evidence" value="ECO:0007669"/>
    <property type="project" value="UniProtKB-KW"/>
</dbReference>
<organism evidence="7">
    <name type="scientific">Helicosporidium sp. subsp. Simulium jonesii</name>
    <name type="common">Green alga</name>
    <dbReference type="NCBI Taxonomy" id="145475"/>
    <lineage>
        <taxon>Eukaryota</taxon>
        <taxon>Viridiplantae</taxon>
        <taxon>Chlorophyta</taxon>
        <taxon>core chlorophytes</taxon>
        <taxon>Trebouxiophyceae</taxon>
        <taxon>Chlorellales</taxon>
        <taxon>Chlorellaceae</taxon>
        <taxon>Helicosporidium</taxon>
    </lineage>
</organism>
<dbReference type="Pfam" id="PF00281">
    <property type="entry name" value="Ribosomal_L5"/>
    <property type="match status" value="1"/>
</dbReference>
<dbReference type="AlphaFoldDB" id="D3IZY8"/>
<reference evidence="7" key="1">
    <citation type="submission" date="2009-06" db="EMBL/GenBank/DDBJ databases">
        <authorList>
            <person name="Pombert J.-F."/>
            <person name="Keeling P."/>
        </authorList>
    </citation>
    <scope>NUCLEOTIDE SEQUENCE</scope>
    <source>
        <strain evidence="7">ATCC 50920</strain>
    </source>
</reference>
<dbReference type="GO" id="GO:1990904">
    <property type="term" value="C:ribonucleoprotein complex"/>
    <property type="evidence" value="ECO:0007669"/>
    <property type="project" value="UniProtKB-KW"/>
</dbReference>